<dbReference type="PROSITE" id="PS50082">
    <property type="entry name" value="WD_REPEATS_2"/>
    <property type="match status" value="3"/>
</dbReference>
<dbReference type="Proteomes" id="UP000815325">
    <property type="component" value="Unassembled WGS sequence"/>
</dbReference>
<dbReference type="InterPro" id="IPR020472">
    <property type="entry name" value="WD40_PAC1"/>
</dbReference>
<proteinExistence type="predicted"/>
<reference evidence="4" key="1">
    <citation type="submission" date="2017-08" db="EMBL/GenBank/DDBJ databases">
        <authorList>
            <person name="Polle J.E."/>
            <person name="Barry K."/>
            <person name="Cushman J."/>
            <person name="Schmutz J."/>
            <person name="Tran D."/>
            <person name="Hathwaick L.T."/>
            <person name="Yim W.C."/>
            <person name="Jenkins J."/>
            <person name="Mckie-Krisberg Z.M."/>
            <person name="Prochnik S."/>
            <person name="Lindquist E."/>
            <person name="Dockter R.B."/>
            <person name="Adam C."/>
            <person name="Molina H."/>
            <person name="Bunkerborg J."/>
            <person name="Jin E."/>
            <person name="Buchheim M."/>
            <person name="Magnuson J."/>
        </authorList>
    </citation>
    <scope>NUCLEOTIDE SEQUENCE</scope>
    <source>
        <strain evidence="4">CCAP 19/18</strain>
    </source>
</reference>
<evidence type="ECO:0000256" key="2">
    <source>
        <dbReference type="ARBA" id="ARBA00022737"/>
    </source>
</evidence>
<keyword evidence="5" id="KW-1185">Reference proteome</keyword>
<gene>
    <name evidence="4" type="ORF">DUNSADRAFT_1373</name>
</gene>
<evidence type="ECO:0000313" key="5">
    <source>
        <dbReference type="Proteomes" id="UP000815325"/>
    </source>
</evidence>
<protein>
    <submittedName>
        <fullName evidence="4">Quinon protein alcohol dehydrogenase-like superfamily</fullName>
    </submittedName>
</protein>
<feature type="repeat" description="WD" evidence="3">
    <location>
        <begin position="405"/>
        <end position="440"/>
    </location>
</feature>
<dbReference type="InterPro" id="IPR015943">
    <property type="entry name" value="WD40/YVTN_repeat-like_dom_sf"/>
</dbReference>
<dbReference type="CDD" id="cd00200">
    <property type="entry name" value="WD40"/>
    <property type="match status" value="1"/>
</dbReference>
<organism evidence="4 5">
    <name type="scientific">Dunaliella salina</name>
    <name type="common">Green alga</name>
    <name type="synonym">Protococcus salinus</name>
    <dbReference type="NCBI Taxonomy" id="3046"/>
    <lineage>
        <taxon>Eukaryota</taxon>
        <taxon>Viridiplantae</taxon>
        <taxon>Chlorophyta</taxon>
        <taxon>core chlorophytes</taxon>
        <taxon>Chlorophyceae</taxon>
        <taxon>CS clade</taxon>
        <taxon>Chlamydomonadales</taxon>
        <taxon>Dunaliellaceae</taxon>
        <taxon>Dunaliella</taxon>
    </lineage>
</organism>
<dbReference type="Gene3D" id="2.130.10.10">
    <property type="entry name" value="YVTN repeat-like/Quinoprotein amine dehydrogenase"/>
    <property type="match status" value="2"/>
</dbReference>
<dbReference type="InterPro" id="IPR011047">
    <property type="entry name" value="Quinoprotein_ADH-like_sf"/>
</dbReference>
<dbReference type="InterPro" id="IPR001680">
    <property type="entry name" value="WD40_rpt"/>
</dbReference>
<dbReference type="PRINTS" id="PR00320">
    <property type="entry name" value="GPROTEINBRPT"/>
</dbReference>
<evidence type="ECO:0000256" key="3">
    <source>
        <dbReference type="PROSITE-ProRule" id="PRU00221"/>
    </source>
</evidence>
<evidence type="ECO:0000313" key="4">
    <source>
        <dbReference type="EMBL" id="KAF5827083.1"/>
    </source>
</evidence>
<dbReference type="PANTHER" id="PTHR19848:SF8">
    <property type="entry name" value="F-BOX AND WD REPEAT DOMAIN CONTAINING 7"/>
    <property type="match status" value="1"/>
</dbReference>
<feature type="repeat" description="WD" evidence="3">
    <location>
        <begin position="371"/>
        <end position="405"/>
    </location>
</feature>
<dbReference type="SUPFAM" id="SSF50998">
    <property type="entry name" value="Quinoprotein alcohol dehydrogenase-like"/>
    <property type="match status" value="1"/>
</dbReference>
<dbReference type="PANTHER" id="PTHR19848">
    <property type="entry name" value="WD40 REPEAT PROTEIN"/>
    <property type="match status" value="1"/>
</dbReference>
<dbReference type="Pfam" id="PF00400">
    <property type="entry name" value="WD40"/>
    <property type="match status" value="5"/>
</dbReference>
<keyword evidence="1 3" id="KW-0853">WD repeat</keyword>
<dbReference type="SMART" id="SM00320">
    <property type="entry name" value="WD40"/>
    <property type="match status" value="7"/>
</dbReference>
<name>A0ABQ7FXJ7_DUNSA</name>
<dbReference type="PROSITE" id="PS50294">
    <property type="entry name" value="WD_REPEATS_REGION"/>
    <property type="match status" value="3"/>
</dbReference>
<keyword evidence="2" id="KW-0677">Repeat</keyword>
<feature type="repeat" description="WD" evidence="3">
    <location>
        <begin position="266"/>
        <end position="307"/>
    </location>
</feature>
<evidence type="ECO:0000256" key="1">
    <source>
        <dbReference type="ARBA" id="ARBA00022574"/>
    </source>
</evidence>
<dbReference type="EMBL" id="MU070601">
    <property type="protein sequence ID" value="KAF5827083.1"/>
    <property type="molecule type" value="Genomic_DNA"/>
</dbReference>
<sequence>MGSLNGIKTRHVCFYKAAKVRPCELFASPQTAILARLTQTYKTYAALFILLAPIVCQVKKVQMISTAYPPWEAQLREQRFDAAHALAQTKAAATSPLRATKLRTSPACIATLHTPSYRTSQGNKQHTVSSVAFSRDGTMLVSGTADDEEPPGGFLELWDLASRDCVYVQNMRNKAITRVATSSDGCTIASIHDSIFCKKIQLWDFRCQDCPAAGMCAGPRYTCLCFSPNGATLASGHYDLSLGKGVIRIWNVAGEAKMVPEMQGELVEGTGFVSAVAFSRDGERLASGSTAKTVRVWDLRTNKCTACIESDSVVWSVVWSLDNVHVLFGCQDGMIRVCNIAKGVVRVLKGHSPRGQTYKETICNEVISPGVHSLVLTPNGKHAVSGASDNTIKIWDWHSGACMATLEDSEGVACVAVSPDGLMLASGTADKLIRLWRVAD</sequence>
<accession>A0ABQ7FXJ7</accession>
<comment type="caution">
    <text evidence="4">The sequence shown here is derived from an EMBL/GenBank/DDBJ whole genome shotgun (WGS) entry which is preliminary data.</text>
</comment>